<proteinExistence type="predicted"/>
<sequence>MAIYDLGTASLAANGEVTGVGTTWKAPLTLIRIGATIVFKTEPVQIYTISEIISDTQVNVYNPNSETVPAGTGYAILAHDGITVQGLAQDVAETLRYYQSRETEVADAVDAFNNFDSADFESKVAQVNTQHGDVVSIGAQVSSDATQVSNDVSSSQINATNASSAADRAEAAANSVSGSLTLNFSDGGTLESKNQQVLYVNGSDVKSYIWTGSLPKMFPGGSTPDSTGGIELGAWVSVGDAALRSELASEKGALHIGNFASSSGVISAKLYGVVSGVDCSSIIQEIQDLSESLRLPIDFSGIEEVVFSGMVRVGDFFHWKSNGRFNTTIKPLTLTRTALGAAYSGNYGSVYAWFSRKNPATGLTFARLENIGFDGQYQGGYSTPSENLIRAFCWHSDGVGNIIRDIEANGCHFKNCPHEAWEGYTTGGGKIDGIRYINCSSEGTDPTVTAIGFNAFKCMNGTIDAPGPYGTYTIKNIVCRNSTANGHRTLADLKRGCEHWIIDGCQTYDMNDCHHSTDGSSYGVFTSSNEGVQTGASQTTKNYLEVQGEHITIEGFRYSASPASRAGQAGLFVTDYKYPSETNYHQSLYINILSASIERVNNSAIRLANTSHCTVDGVWAKFCNGAAVSWELVRGRIDGTTLAEIVPTDNTQGSAMSYDNSYDLNVDTGHNVTLSGVVNNNNGKTKVSSSSITYHGNKPYSVVKPNYLNYDRLLKNVTSTAPKKTDSASWPLGTGYAFTLGDENRASIQSLSVATILASTKGWVYLDLYVLRGSSSVASVIFRELDSSGAALVNTYRPLVPNSSWELKSLIYAVTNANCAAVEILLAPAAASDADSALTGTTIFSDIKVSNYPI</sequence>
<dbReference type="EMBL" id="OM258170">
    <property type="protein sequence ID" value="UMO77963.1"/>
    <property type="molecule type" value="Genomic_DNA"/>
</dbReference>
<dbReference type="InterPro" id="IPR040775">
    <property type="entry name" value="Tail_spike_N"/>
</dbReference>
<evidence type="ECO:0000313" key="3">
    <source>
        <dbReference type="Proteomes" id="UP001057895"/>
    </source>
</evidence>
<keyword evidence="3" id="KW-1185">Reference proteome</keyword>
<reference evidence="2" key="1">
    <citation type="journal article" date="2022" name="Science">
        <title>Prokaryotic innate immunity via pattern recognition of conserved viral proteins.</title>
        <authorList>
            <person name="Gao L."/>
            <person name="Wilkinson M.E."/>
            <person name="Strecker J."/>
            <person name="Makarova K.S."/>
            <person name="Koonin E.V."/>
            <person name="Zhang F."/>
        </authorList>
    </citation>
    <scope>NUCLEOTIDE SEQUENCE</scope>
</reference>
<evidence type="ECO:0000259" key="1">
    <source>
        <dbReference type="Pfam" id="PF18668"/>
    </source>
</evidence>
<dbReference type="Pfam" id="PF18668">
    <property type="entry name" value="Tail_spike_N"/>
    <property type="match status" value="1"/>
</dbReference>
<evidence type="ECO:0000313" key="2">
    <source>
        <dbReference type="EMBL" id="UMO77963.1"/>
    </source>
</evidence>
<accession>A0A9E6YXL8</accession>
<dbReference type="Gene3D" id="2.10.10.80">
    <property type="match status" value="1"/>
</dbReference>
<dbReference type="Proteomes" id="UP001057895">
    <property type="component" value="Segment"/>
</dbReference>
<name>A0A9E6YXL8_9CAUD</name>
<protein>
    <recommendedName>
        <fullName evidence="1">Tail spike TSP1/Gp66 N-terminal domain-containing protein</fullName>
    </recommendedName>
</protein>
<feature type="domain" description="Tail spike TSP1/Gp66 N-terminal" evidence="1">
    <location>
        <begin position="178"/>
        <end position="240"/>
    </location>
</feature>
<organism evidence="2 3">
    <name type="scientific">Escherichia phage ZL19</name>
    <dbReference type="NCBI Taxonomy" id="2914037"/>
    <lineage>
        <taxon>Viruses</taxon>
        <taxon>Duplodnaviria</taxon>
        <taxon>Heunggongvirae</taxon>
        <taxon>Uroviricota</taxon>
        <taxon>Caudoviricetes</taxon>
        <taxon>Drexlerviridae</taxon>
        <taxon>Braunvirinae</taxon>
        <taxon>Rtpvirus</taxon>
        <taxon>Rtpvirus ZL19</taxon>
    </lineage>
</organism>